<evidence type="ECO:0000313" key="2">
    <source>
        <dbReference type="Proteomes" id="UP000233469"/>
    </source>
</evidence>
<accession>A0A2N1NM24</accession>
<dbReference type="VEuPathDB" id="FungiDB:RhiirA1_461467"/>
<reference evidence="1 2" key="2">
    <citation type="submission" date="2017-10" db="EMBL/GenBank/DDBJ databases">
        <title>Extensive intraspecific genome diversity in a model arbuscular mycorrhizal fungus.</title>
        <authorList>
            <person name="Chen E.C.H."/>
            <person name="Morin E."/>
            <person name="Baudet D."/>
            <person name="Noel J."/>
            <person name="Ndikumana S."/>
            <person name="Charron P."/>
            <person name="St-Onge C."/>
            <person name="Giorgi J."/>
            <person name="Grigoriev I.V."/>
            <person name="Roux C."/>
            <person name="Martin F.M."/>
            <person name="Corradi N."/>
        </authorList>
    </citation>
    <scope>NUCLEOTIDE SEQUENCE [LARGE SCALE GENOMIC DNA]</scope>
    <source>
        <strain evidence="1 2">C2</strain>
    </source>
</reference>
<dbReference type="Proteomes" id="UP000233469">
    <property type="component" value="Unassembled WGS sequence"/>
</dbReference>
<reference evidence="1 2" key="1">
    <citation type="submission" date="2016-04" db="EMBL/GenBank/DDBJ databases">
        <title>Genome analyses suggest a sexual origin of heterokaryosis in a supposedly ancient asexual fungus.</title>
        <authorList>
            <person name="Ropars J."/>
            <person name="Sedzielewska K."/>
            <person name="Noel J."/>
            <person name="Charron P."/>
            <person name="Farinelli L."/>
            <person name="Marton T."/>
            <person name="Kruger M."/>
            <person name="Pelin A."/>
            <person name="Brachmann A."/>
            <person name="Corradi N."/>
        </authorList>
    </citation>
    <scope>NUCLEOTIDE SEQUENCE [LARGE SCALE GENOMIC DNA]</scope>
    <source>
        <strain evidence="1 2">C2</strain>
    </source>
</reference>
<gene>
    <name evidence="1" type="ORF">RhiirC2_774182</name>
</gene>
<feature type="non-terminal residue" evidence="1">
    <location>
        <position position="1"/>
    </location>
</feature>
<proteinExistence type="predicted"/>
<evidence type="ECO:0000313" key="1">
    <source>
        <dbReference type="EMBL" id="PKK74936.1"/>
    </source>
</evidence>
<organism evidence="1 2">
    <name type="scientific">Rhizophagus irregularis</name>
    <dbReference type="NCBI Taxonomy" id="588596"/>
    <lineage>
        <taxon>Eukaryota</taxon>
        <taxon>Fungi</taxon>
        <taxon>Fungi incertae sedis</taxon>
        <taxon>Mucoromycota</taxon>
        <taxon>Glomeromycotina</taxon>
        <taxon>Glomeromycetes</taxon>
        <taxon>Glomerales</taxon>
        <taxon>Glomeraceae</taxon>
        <taxon>Rhizophagus</taxon>
    </lineage>
</organism>
<dbReference type="AlphaFoldDB" id="A0A2N1NM24"/>
<sequence length="64" mass="7304">TLVDNQLENDMLEFILANEALGQEQENTSIISTHPQAYYTSRKLTEMLALVQEKSECLECIIDD</sequence>
<dbReference type="EMBL" id="LLXL01000275">
    <property type="protein sequence ID" value="PKK74936.1"/>
    <property type="molecule type" value="Genomic_DNA"/>
</dbReference>
<protein>
    <submittedName>
        <fullName evidence="1">Uncharacterized protein</fullName>
    </submittedName>
</protein>
<name>A0A2N1NM24_9GLOM</name>
<comment type="caution">
    <text evidence="1">The sequence shown here is derived from an EMBL/GenBank/DDBJ whole genome shotgun (WGS) entry which is preliminary data.</text>
</comment>